<gene>
    <name evidence="2" type="ORF">T310_2407</name>
</gene>
<feature type="region of interest" description="Disordered" evidence="1">
    <location>
        <begin position="192"/>
        <end position="376"/>
    </location>
</feature>
<feature type="compositionally biased region" description="Basic and acidic residues" evidence="1">
    <location>
        <begin position="284"/>
        <end position="293"/>
    </location>
</feature>
<evidence type="ECO:0008006" key="4">
    <source>
        <dbReference type="Google" id="ProtNLM"/>
    </source>
</evidence>
<organism evidence="2 3">
    <name type="scientific">Rasamsonia emersonii (strain ATCC 16479 / CBS 393.64 / IMI 116815)</name>
    <dbReference type="NCBI Taxonomy" id="1408163"/>
    <lineage>
        <taxon>Eukaryota</taxon>
        <taxon>Fungi</taxon>
        <taxon>Dikarya</taxon>
        <taxon>Ascomycota</taxon>
        <taxon>Pezizomycotina</taxon>
        <taxon>Eurotiomycetes</taxon>
        <taxon>Eurotiomycetidae</taxon>
        <taxon>Eurotiales</taxon>
        <taxon>Trichocomaceae</taxon>
        <taxon>Rasamsonia</taxon>
    </lineage>
</organism>
<feature type="compositionally biased region" description="Polar residues" evidence="1">
    <location>
        <begin position="48"/>
        <end position="60"/>
    </location>
</feature>
<sequence>MPPRRSARLRGETPAIEEPSLPPTRSRSTRSKSPRKLSSLAERDETTTTDVGSQPNNDPVPSTPMHHSPKDKSNPPSHSKSAMKTPSSAGEVRPAHEEMHPSKVRQSTTKQPDSGLILGFNPVKRDSNGNIIKDTVVSNTPSKTKESPPSTLSTPKFDLKFASDETQLSEEARKLMENVREDVARIKAQMILEKGEQERKEREAQQQQDGRKIAKPKGKTGRFSAAHMAEFRKMDSIENHPSAFRAAPGRFKPVDKSLKRKISKAALDEPEKQSSSPSKPAVADAKRVKRAEGEDASVARPRPEDESPKKSAIPQPKSTIRSSSLMTPTKASSARFATAKPQKTSMIPTLARSPTSRITAPPRTPQTEFNPKLKKNLPSLGNLKSILRRHQPLFSNDPVKIAAGTHIPKPGFNPDIKLDNLPSMSFDEEPCPTPSPKKHVEFSPSTKASPSPSKVPAPDVSTSDVVYPTLPQITPPKEKIDTPTIRRVRESGVSAQASPFPNLPAVPHGIANKKRHRDDDDEDSENIPPADSTSDEQRSTKRLKTSSTPAVSQKTISSPLKSRTTTPAQPTQPTPGKATPGKATPAQTGTPGTASRKSRGVLSMSRLNMLAKPKTRR</sequence>
<feature type="compositionally biased region" description="Polar residues" evidence="1">
    <location>
        <begin position="316"/>
        <end position="332"/>
    </location>
</feature>
<dbReference type="STRING" id="1408163.A0A0F4Z115"/>
<dbReference type="Proteomes" id="UP000053958">
    <property type="component" value="Unassembled WGS sequence"/>
</dbReference>
<feature type="compositionally biased region" description="Polar residues" evidence="1">
    <location>
        <begin position="136"/>
        <end position="154"/>
    </location>
</feature>
<feature type="compositionally biased region" description="Polar residues" evidence="1">
    <location>
        <begin position="545"/>
        <end position="563"/>
    </location>
</feature>
<feature type="compositionally biased region" description="Low complexity" evidence="1">
    <location>
        <begin position="443"/>
        <end position="461"/>
    </location>
</feature>
<name>A0A0F4Z115_RASE3</name>
<feature type="compositionally biased region" description="Polar residues" evidence="1">
    <location>
        <begin position="74"/>
        <end position="88"/>
    </location>
</feature>
<protein>
    <recommendedName>
        <fullName evidence="4">Erythromycin esterase</fullName>
    </recommendedName>
</protein>
<feature type="region of interest" description="Disordered" evidence="1">
    <location>
        <begin position="1"/>
        <end position="156"/>
    </location>
</feature>
<feature type="compositionally biased region" description="Low complexity" evidence="1">
    <location>
        <begin position="564"/>
        <end position="594"/>
    </location>
</feature>
<dbReference type="EMBL" id="LASV01000096">
    <property type="protein sequence ID" value="KKA23568.1"/>
    <property type="molecule type" value="Genomic_DNA"/>
</dbReference>
<dbReference type="AlphaFoldDB" id="A0A0F4Z115"/>
<dbReference type="RefSeq" id="XP_013330180.1">
    <property type="nucleotide sequence ID" value="XM_013474726.1"/>
</dbReference>
<comment type="caution">
    <text evidence="2">The sequence shown here is derived from an EMBL/GenBank/DDBJ whole genome shotgun (WGS) entry which is preliminary data.</text>
</comment>
<reference evidence="2 3" key="1">
    <citation type="submission" date="2015-04" db="EMBL/GenBank/DDBJ databases">
        <authorList>
            <person name="Heijne W.H."/>
            <person name="Fedorova N.D."/>
            <person name="Nierman W.C."/>
            <person name="Vollebregt A.W."/>
            <person name="Zhao Z."/>
            <person name="Wu L."/>
            <person name="Kumar M."/>
            <person name="Stam H."/>
            <person name="van den Berg M.A."/>
            <person name="Pel H.J."/>
        </authorList>
    </citation>
    <scope>NUCLEOTIDE SEQUENCE [LARGE SCALE GENOMIC DNA]</scope>
    <source>
        <strain evidence="2 3">CBS 393.64</strain>
    </source>
</reference>
<accession>A0A0F4Z115</accession>
<evidence type="ECO:0000313" key="2">
    <source>
        <dbReference type="EMBL" id="KKA23568.1"/>
    </source>
</evidence>
<feature type="compositionally biased region" description="Basic and acidic residues" evidence="1">
    <location>
        <begin position="229"/>
        <end position="238"/>
    </location>
</feature>
<dbReference type="GeneID" id="25314758"/>
<dbReference type="OrthoDB" id="5204833at2759"/>
<proteinExistence type="predicted"/>
<evidence type="ECO:0000313" key="3">
    <source>
        <dbReference type="Proteomes" id="UP000053958"/>
    </source>
</evidence>
<keyword evidence="3" id="KW-1185">Reference proteome</keyword>
<feature type="compositionally biased region" description="Basic and acidic residues" evidence="1">
    <location>
        <begin position="193"/>
        <end position="212"/>
    </location>
</feature>
<feature type="compositionally biased region" description="Polar residues" evidence="1">
    <location>
        <begin position="341"/>
        <end position="358"/>
    </location>
</feature>
<feature type="region of interest" description="Disordered" evidence="1">
    <location>
        <begin position="402"/>
        <end position="617"/>
    </location>
</feature>
<evidence type="ECO:0000256" key="1">
    <source>
        <dbReference type="SAM" id="MobiDB-lite"/>
    </source>
</evidence>